<sequence>MKKYILLLLFVTQFSGAKTVEDTIQNSFKSYERFLFKYDCDACGCSASGGGMGFNSILNQNFVGIRYMNQSYSSRDGLFNNSPWIDENFNTVQVWARIPITEKIQVSALVPYHFHNRKLSTGKQNIDGLGDITVLGFYTIYQTKKDSAVFTNQLQLGGGLKAPTGKYDTENKGSVNPSFQVGTGSWDYILAVEHTIKRKNIGLNSMLNYTFKTENQDHYQFGNQLSYGTAVFYEFEKESFKIVPQAGIAGETYATNKIYGEDIRDTKGDILFGKVGVEAGKDRFSFGVNAMLPISQNLTGGRVEANYRWSVNLNYSL</sequence>
<evidence type="ECO:0000313" key="1">
    <source>
        <dbReference type="EMBL" id="RRJ90447.1"/>
    </source>
</evidence>
<dbReference type="RefSeq" id="WP_125013030.1">
    <property type="nucleotide sequence ID" value="NZ_RQVR01000011.1"/>
</dbReference>
<dbReference type="AlphaFoldDB" id="A0A3P3W7X9"/>
<accession>A0A3P3W7X9</accession>
<dbReference type="OrthoDB" id="1405967at2"/>
<reference evidence="1 2" key="1">
    <citation type="submission" date="2018-11" db="EMBL/GenBank/DDBJ databases">
        <title>Flavobacterium sp. nov., YIM 102600 draft genome.</title>
        <authorList>
            <person name="Li G."/>
            <person name="Jiang Y."/>
        </authorList>
    </citation>
    <scope>NUCLEOTIDE SEQUENCE [LARGE SCALE GENOMIC DNA]</scope>
    <source>
        <strain evidence="1 2">YIM 102600</strain>
    </source>
</reference>
<comment type="caution">
    <text evidence="1">The sequence shown here is derived from an EMBL/GenBank/DDBJ whole genome shotgun (WGS) entry which is preliminary data.</text>
</comment>
<dbReference type="EMBL" id="RQVR01000011">
    <property type="protein sequence ID" value="RRJ90447.1"/>
    <property type="molecule type" value="Genomic_DNA"/>
</dbReference>
<protein>
    <submittedName>
        <fullName evidence="1">Transporter</fullName>
    </submittedName>
</protein>
<dbReference type="Proteomes" id="UP000271937">
    <property type="component" value="Unassembled WGS sequence"/>
</dbReference>
<gene>
    <name evidence="1" type="ORF">EG849_10435</name>
</gene>
<proteinExistence type="predicted"/>
<keyword evidence="2" id="KW-1185">Reference proteome</keyword>
<evidence type="ECO:0000313" key="2">
    <source>
        <dbReference type="Proteomes" id="UP000271937"/>
    </source>
</evidence>
<organism evidence="1 2">
    <name type="scientific">Flavobacterium macacae</name>
    <dbReference type="NCBI Taxonomy" id="2488993"/>
    <lineage>
        <taxon>Bacteria</taxon>
        <taxon>Pseudomonadati</taxon>
        <taxon>Bacteroidota</taxon>
        <taxon>Flavobacteriia</taxon>
        <taxon>Flavobacteriales</taxon>
        <taxon>Flavobacteriaceae</taxon>
        <taxon>Flavobacterium</taxon>
    </lineage>
</organism>
<name>A0A3P3W7X9_9FLAO</name>